<name>A0A427B954_ENSVE</name>
<gene>
    <name evidence="1" type="ORF">B296_00002102</name>
</gene>
<dbReference type="EMBL" id="AMZH03000193">
    <property type="protein sequence ID" value="RRT85015.1"/>
    <property type="molecule type" value="Genomic_DNA"/>
</dbReference>
<accession>A0A427B954</accession>
<evidence type="ECO:0000313" key="2">
    <source>
        <dbReference type="Proteomes" id="UP000287651"/>
    </source>
</evidence>
<organism evidence="1 2">
    <name type="scientific">Ensete ventricosum</name>
    <name type="common">Abyssinian banana</name>
    <name type="synonym">Musa ensete</name>
    <dbReference type="NCBI Taxonomy" id="4639"/>
    <lineage>
        <taxon>Eukaryota</taxon>
        <taxon>Viridiplantae</taxon>
        <taxon>Streptophyta</taxon>
        <taxon>Embryophyta</taxon>
        <taxon>Tracheophyta</taxon>
        <taxon>Spermatophyta</taxon>
        <taxon>Magnoliopsida</taxon>
        <taxon>Liliopsida</taxon>
        <taxon>Zingiberales</taxon>
        <taxon>Musaceae</taxon>
        <taxon>Ensete</taxon>
    </lineage>
</organism>
<comment type="caution">
    <text evidence="1">The sequence shown here is derived from an EMBL/GenBank/DDBJ whole genome shotgun (WGS) entry which is preliminary data.</text>
</comment>
<dbReference type="AlphaFoldDB" id="A0A427B954"/>
<proteinExistence type="predicted"/>
<reference evidence="1 2" key="1">
    <citation type="journal article" date="2014" name="Agronomy (Basel)">
        <title>A Draft Genome Sequence for Ensete ventricosum, the Drought-Tolerant Tree Against Hunger.</title>
        <authorList>
            <person name="Harrison J."/>
            <person name="Moore K.A."/>
            <person name="Paszkiewicz K."/>
            <person name="Jones T."/>
            <person name="Grant M."/>
            <person name="Ambacheew D."/>
            <person name="Muzemil S."/>
            <person name="Studholme D.J."/>
        </authorList>
    </citation>
    <scope>NUCLEOTIDE SEQUENCE [LARGE SCALE GENOMIC DNA]</scope>
</reference>
<protein>
    <submittedName>
        <fullName evidence="1">Uncharacterized protein</fullName>
    </submittedName>
</protein>
<dbReference type="Proteomes" id="UP000287651">
    <property type="component" value="Unassembled WGS sequence"/>
</dbReference>
<evidence type="ECO:0000313" key="1">
    <source>
        <dbReference type="EMBL" id="RRT85015.1"/>
    </source>
</evidence>
<sequence>MRQRRKLVGSLPRVRRKVVRSLLGVHRKFAENSPKDCREIAGSSPKESSVLPRSLHVQLEVELEHDEGNPLLASHLSFLLQHLEYKLNQ</sequence>